<dbReference type="EMBL" id="CALNXJ010000001">
    <property type="protein sequence ID" value="CAH3031713.1"/>
    <property type="molecule type" value="Genomic_DNA"/>
</dbReference>
<dbReference type="AlphaFoldDB" id="A0AAU9VQ62"/>
<dbReference type="GO" id="GO:0000228">
    <property type="term" value="C:nuclear chromosome"/>
    <property type="evidence" value="ECO:0007669"/>
    <property type="project" value="TreeGrafter"/>
</dbReference>
<protein>
    <recommendedName>
        <fullName evidence="6">DNA repair-scaffolding protein</fullName>
    </recommendedName>
</protein>
<name>A0AAU9VQ62_9CNID</name>
<evidence type="ECO:0000256" key="1">
    <source>
        <dbReference type="SAM" id="MobiDB-lite"/>
    </source>
</evidence>
<dbReference type="GO" id="GO:0070202">
    <property type="term" value="P:regulation of establishment of protein localization to chromosome"/>
    <property type="evidence" value="ECO:0007669"/>
    <property type="project" value="TreeGrafter"/>
</dbReference>
<dbReference type="GO" id="GO:0000724">
    <property type="term" value="P:double-strand break repair via homologous recombination"/>
    <property type="evidence" value="ECO:0007669"/>
    <property type="project" value="TreeGrafter"/>
</dbReference>
<dbReference type="Proteomes" id="UP001159428">
    <property type="component" value="Unassembled WGS sequence"/>
</dbReference>
<evidence type="ECO:0000259" key="3">
    <source>
        <dbReference type="Pfam" id="PF14951"/>
    </source>
</evidence>
<organism evidence="4 5">
    <name type="scientific">Pocillopora meandrina</name>
    <dbReference type="NCBI Taxonomy" id="46732"/>
    <lineage>
        <taxon>Eukaryota</taxon>
        <taxon>Metazoa</taxon>
        <taxon>Cnidaria</taxon>
        <taxon>Anthozoa</taxon>
        <taxon>Hexacorallia</taxon>
        <taxon>Scleractinia</taxon>
        <taxon>Astrocoeniina</taxon>
        <taxon>Pocilloporidae</taxon>
        <taxon>Pocillopora</taxon>
    </lineage>
</organism>
<proteinExistence type="predicted"/>
<dbReference type="PANTHER" id="PTHR34347">
    <property type="entry name" value="DNA REPAIR-SCAFFOLDING PROTEIN SPIDR"/>
    <property type="match status" value="1"/>
</dbReference>
<dbReference type="Pfam" id="PF14951">
    <property type="entry name" value="DUF4503"/>
    <property type="match status" value="1"/>
</dbReference>
<sequence>MADIRPSGKYCPTVRNSEDFLVWIYRAKEIINGKIWLQVPQDWQKSSTWKRRQTSSDSISYVSNPENVTVIEGFSTDEEDDDVHLDSDSDSTLCLSRKLGKPSIERKYSDWKALTEKRVSTSGGQDLSYADPTPNRRDGGDYKHSDFIPDGAHELLQCSNTPTEDEIFWCASDEEELPCKGVSNGPEIQNCDPKAKFPRNETKLENVMKSRIYNSIQSTGNMPAKDEAISDYETDQGSSQESLSADITTPTLTPVSPVVAGTPKTASEWLKQVQQNSPHRSEVEKSPEGRSVYLNVCDSAKKKRKFSRSGLAQHLQHIISRESSEKAFWNHRLTELEQSQRTNSSQMDRCLVVQIMSDRLQGSIHLTQCLLCSDEISLPQKFLFVLFPCDAWKQLALIVGATVNIYPRWQRLDITECPWPVLLGTYFCKQHSVPTQQLHAKSFKSLKGGLCIPLICESTSSHLHQSPKKNLTPLKLLFDDVHGENTKQNTTAVSKLYTAQLAQPIRSESKRGSKVDTSILNAVESSGGCSGVLATFQCLVQRVYCMKAQLTKENKETWSFSLLNQQLRSQAQSMKEIADKELCWNLLVQDVHGMFAEVQVPPRFQDSTDWKSCITNGENQVFIFSNMIVRKRTNRTRSPGLFSVIQSLWYSNDDNTAKQVDKSRQTVTRESKSQETLSNCAPDFCYVLTVQESSRAMLCQETDDCGDSRRTLGSLYKPQAVKALKDFLQVPDTVNEPQRVSTLCKLLHCRSTGSSTTDSNDHSFSFELFVTDASLQYVTKSVGSFDGFLPYLKITGKNSQVLPSELRAVPTSCGMNLSAKHLLLKAQESHQLFADSYSVIRKVVPHSTAGVKSSFYVECIPEEVLDSLYTLKPVCLPDLTVHSLLGFIFRVEGVVIGVDEETACCWLVCDTCGNPDITVKRESNSQFSCSSCNCTVESPQTRTYLAVFVKVKRAKDAQVKIKLHQSTIDKLLPVSYQNSDQGYDVDTILGKQLGPMNCYVTDLSKQQHGSLAKDSFTLEEIQIQ</sequence>
<feature type="domain" description="DUF4503" evidence="3">
    <location>
        <begin position="589"/>
        <end position="1023"/>
    </location>
</feature>
<dbReference type="InterPro" id="IPR028026">
    <property type="entry name" value="DUF4502"/>
</dbReference>
<gene>
    <name evidence="4" type="ORF">PMEA_00000488</name>
</gene>
<feature type="region of interest" description="Disordered" evidence="1">
    <location>
        <begin position="231"/>
        <end position="257"/>
    </location>
</feature>
<evidence type="ECO:0000313" key="5">
    <source>
        <dbReference type="Proteomes" id="UP001159428"/>
    </source>
</evidence>
<dbReference type="InterPro" id="IPR053054">
    <property type="entry name" value="DNA_repair-scaffolding"/>
</dbReference>
<evidence type="ECO:0008006" key="6">
    <source>
        <dbReference type="Google" id="ProtNLM"/>
    </source>
</evidence>
<evidence type="ECO:0000259" key="2">
    <source>
        <dbReference type="Pfam" id="PF14950"/>
    </source>
</evidence>
<feature type="compositionally biased region" description="Polar residues" evidence="1">
    <location>
        <begin position="235"/>
        <end position="247"/>
    </location>
</feature>
<comment type="caution">
    <text evidence="4">The sequence shown here is derived from an EMBL/GenBank/DDBJ whole genome shotgun (WGS) entry which is preliminary data.</text>
</comment>
<feature type="compositionally biased region" description="Low complexity" evidence="1">
    <location>
        <begin position="248"/>
        <end position="257"/>
    </location>
</feature>
<accession>A0AAU9VQ62</accession>
<dbReference type="Pfam" id="PF14950">
    <property type="entry name" value="DUF4502"/>
    <property type="match status" value="1"/>
</dbReference>
<keyword evidence="5" id="KW-1185">Reference proteome</keyword>
<dbReference type="PANTHER" id="PTHR34347:SF1">
    <property type="entry name" value="DNA REPAIR-SCAFFOLDING PROTEIN"/>
    <property type="match status" value="1"/>
</dbReference>
<evidence type="ECO:0000313" key="4">
    <source>
        <dbReference type="EMBL" id="CAH3031713.1"/>
    </source>
</evidence>
<dbReference type="GO" id="GO:0005654">
    <property type="term" value="C:nucleoplasm"/>
    <property type="evidence" value="ECO:0007669"/>
    <property type="project" value="TreeGrafter"/>
</dbReference>
<feature type="domain" description="DUF4502" evidence="2">
    <location>
        <begin position="226"/>
        <end position="412"/>
    </location>
</feature>
<reference evidence="4 5" key="1">
    <citation type="submission" date="2022-05" db="EMBL/GenBank/DDBJ databases">
        <authorList>
            <consortium name="Genoscope - CEA"/>
            <person name="William W."/>
        </authorList>
    </citation>
    <scope>NUCLEOTIDE SEQUENCE [LARGE SCALE GENOMIC DNA]</scope>
</reference>
<dbReference type="InterPro" id="IPR028032">
    <property type="entry name" value="DUF4503"/>
</dbReference>